<accession>K0T2J0</accession>
<dbReference type="Proteomes" id="UP000266841">
    <property type="component" value="Unassembled WGS sequence"/>
</dbReference>
<name>K0T2J0_THAOC</name>
<dbReference type="EMBL" id="AGNL01012988">
    <property type="protein sequence ID" value="EJK67506.1"/>
    <property type="molecule type" value="Genomic_DNA"/>
</dbReference>
<feature type="compositionally biased region" description="Basic and acidic residues" evidence="1">
    <location>
        <begin position="1"/>
        <end position="14"/>
    </location>
</feature>
<gene>
    <name evidence="2" type="ORF">THAOC_11447</name>
</gene>
<keyword evidence="3" id="KW-1185">Reference proteome</keyword>
<feature type="region of interest" description="Disordered" evidence="1">
    <location>
        <begin position="1"/>
        <end position="34"/>
    </location>
</feature>
<evidence type="ECO:0000313" key="3">
    <source>
        <dbReference type="Proteomes" id="UP000266841"/>
    </source>
</evidence>
<organism evidence="2 3">
    <name type="scientific">Thalassiosira oceanica</name>
    <name type="common">Marine diatom</name>
    <dbReference type="NCBI Taxonomy" id="159749"/>
    <lineage>
        <taxon>Eukaryota</taxon>
        <taxon>Sar</taxon>
        <taxon>Stramenopiles</taxon>
        <taxon>Ochrophyta</taxon>
        <taxon>Bacillariophyta</taxon>
        <taxon>Coscinodiscophyceae</taxon>
        <taxon>Thalassiosirophycidae</taxon>
        <taxon>Thalassiosirales</taxon>
        <taxon>Thalassiosiraceae</taxon>
        <taxon>Thalassiosira</taxon>
    </lineage>
</organism>
<comment type="caution">
    <text evidence="2">The sequence shown here is derived from an EMBL/GenBank/DDBJ whole genome shotgun (WGS) entry which is preliminary data.</text>
</comment>
<protein>
    <submittedName>
        <fullName evidence="2">Uncharacterized protein</fullName>
    </submittedName>
</protein>
<dbReference type="AlphaFoldDB" id="K0T2J0"/>
<evidence type="ECO:0000256" key="1">
    <source>
        <dbReference type="SAM" id="MobiDB-lite"/>
    </source>
</evidence>
<proteinExistence type="predicted"/>
<sequence length="152" mass="16431">MFPEITREVDREYVTADNTTYDDDGDDVASRGSQAEVCPECPEMRTQQGLCVGAQRQSGWSGPASRTFEPAVLTSVRRPAIGTDRTADEGLHGVEVRDLTTALFQERAGGRRNDVLVFGSDTGERAGIASSYQRGAEIDPVYADTTLPLGIC</sequence>
<evidence type="ECO:0000313" key="2">
    <source>
        <dbReference type="EMBL" id="EJK67506.1"/>
    </source>
</evidence>
<reference evidence="2 3" key="1">
    <citation type="journal article" date="2012" name="Genome Biol.">
        <title>Genome and low-iron response of an oceanic diatom adapted to chronic iron limitation.</title>
        <authorList>
            <person name="Lommer M."/>
            <person name="Specht M."/>
            <person name="Roy A.S."/>
            <person name="Kraemer L."/>
            <person name="Andreson R."/>
            <person name="Gutowska M.A."/>
            <person name="Wolf J."/>
            <person name="Bergner S.V."/>
            <person name="Schilhabel M.B."/>
            <person name="Klostermeier U.C."/>
            <person name="Beiko R.G."/>
            <person name="Rosenstiel P."/>
            <person name="Hippler M."/>
            <person name="Laroche J."/>
        </authorList>
    </citation>
    <scope>NUCLEOTIDE SEQUENCE [LARGE SCALE GENOMIC DNA]</scope>
    <source>
        <strain evidence="2 3">CCMP1005</strain>
    </source>
</reference>